<dbReference type="Proteomes" id="UP001589833">
    <property type="component" value="Unassembled WGS sequence"/>
</dbReference>
<organism evidence="1 2">
    <name type="scientific">Halalkalibacter alkalisediminis</name>
    <dbReference type="NCBI Taxonomy" id="935616"/>
    <lineage>
        <taxon>Bacteria</taxon>
        <taxon>Bacillati</taxon>
        <taxon>Bacillota</taxon>
        <taxon>Bacilli</taxon>
        <taxon>Bacillales</taxon>
        <taxon>Bacillaceae</taxon>
        <taxon>Halalkalibacter</taxon>
    </lineage>
</organism>
<dbReference type="RefSeq" id="WP_273842595.1">
    <property type="nucleotide sequence ID" value="NZ_JAQQWT010000005.1"/>
</dbReference>
<evidence type="ECO:0000313" key="2">
    <source>
        <dbReference type="Proteomes" id="UP001589833"/>
    </source>
</evidence>
<proteinExistence type="predicted"/>
<comment type="caution">
    <text evidence="1">The sequence shown here is derived from an EMBL/GenBank/DDBJ whole genome shotgun (WGS) entry which is preliminary data.</text>
</comment>
<sequence>MPNIQSSEQPLIGRIAIHQVDGRIVDSKLSSVIILEITTRSLSFVSQLKFPLSESIIYQLRTTIAENDLDLYGTIIKSMSKKGKNSHHYQFAFFMSHSQFIPLIQDAEVPRLYKQKGKYVTNEEL</sequence>
<reference evidence="1 2" key="1">
    <citation type="submission" date="2024-09" db="EMBL/GenBank/DDBJ databases">
        <authorList>
            <person name="Sun Q."/>
            <person name="Mori K."/>
        </authorList>
    </citation>
    <scope>NUCLEOTIDE SEQUENCE [LARGE SCALE GENOMIC DNA]</scope>
    <source>
        <strain evidence="1 2">NCAIM B.02301</strain>
    </source>
</reference>
<dbReference type="EMBL" id="JBHLTR010000054">
    <property type="protein sequence ID" value="MFC0561179.1"/>
    <property type="molecule type" value="Genomic_DNA"/>
</dbReference>
<name>A0ABV6NK74_9BACI</name>
<evidence type="ECO:0000313" key="1">
    <source>
        <dbReference type="EMBL" id="MFC0561179.1"/>
    </source>
</evidence>
<gene>
    <name evidence="1" type="ORF">ACFFH4_19720</name>
</gene>
<protein>
    <submittedName>
        <fullName evidence="1">Uncharacterized protein</fullName>
    </submittedName>
</protein>
<accession>A0ABV6NK74</accession>
<keyword evidence="2" id="KW-1185">Reference proteome</keyword>